<dbReference type="KEGG" id="hir:HETIRDRAFT_317175"/>
<reference evidence="1 2" key="1">
    <citation type="journal article" date="2012" name="New Phytol.">
        <title>Insight into trade-off between wood decay and parasitism from the genome of a fungal forest pathogen.</title>
        <authorList>
            <person name="Olson A."/>
            <person name="Aerts A."/>
            <person name="Asiegbu F."/>
            <person name="Belbahri L."/>
            <person name="Bouzid O."/>
            <person name="Broberg A."/>
            <person name="Canback B."/>
            <person name="Coutinho P.M."/>
            <person name="Cullen D."/>
            <person name="Dalman K."/>
            <person name="Deflorio G."/>
            <person name="van Diepen L.T."/>
            <person name="Dunand C."/>
            <person name="Duplessis S."/>
            <person name="Durling M."/>
            <person name="Gonthier P."/>
            <person name="Grimwood J."/>
            <person name="Fossdal C.G."/>
            <person name="Hansson D."/>
            <person name="Henrissat B."/>
            <person name="Hietala A."/>
            <person name="Himmelstrand K."/>
            <person name="Hoffmeister D."/>
            <person name="Hogberg N."/>
            <person name="James T.Y."/>
            <person name="Karlsson M."/>
            <person name="Kohler A."/>
            <person name="Kues U."/>
            <person name="Lee Y.H."/>
            <person name="Lin Y.C."/>
            <person name="Lind M."/>
            <person name="Lindquist E."/>
            <person name="Lombard V."/>
            <person name="Lucas S."/>
            <person name="Lunden K."/>
            <person name="Morin E."/>
            <person name="Murat C."/>
            <person name="Park J."/>
            <person name="Raffaello T."/>
            <person name="Rouze P."/>
            <person name="Salamov A."/>
            <person name="Schmutz J."/>
            <person name="Solheim H."/>
            <person name="Stahlberg J."/>
            <person name="Velez H."/>
            <person name="de Vries R.P."/>
            <person name="Wiebenga A."/>
            <person name="Woodward S."/>
            <person name="Yakovlev I."/>
            <person name="Garbelotto M."/>
            <person name="Martin F."/>
            <person name="Grigoriev I.V."/>
            <person name="Stenlid J."/>
        </authorList>
    </citation>
    <scope>NUCLEOTIDE SEQUENCE [LARGE SCALE GENOMIC DNA]</scope>
    <source>
        <strain evidence="1 2">TC 32-1</strain>
    </source>
</reference>
<dbReference type="GeneID" id="20670396"/>
<organism evidence="1 2">
    <name type="scientific">Heterobasidion irregulare (strain TC 32-1)</name>
    <dbReference type="NCBI Taxonomy" id="747525"/>
    <lineage>
        <taxon>Eukaryota</taxon>
        <taxon>Fungi</taxon>
        <taxon>Dikarya</taxon>
        <taxon>Basidiomycota</taxon>
        <taxon>Agaricomycotina</taxon>
        <taxon>Agaricomycetes</taxon>
        <taxon>Russulales</taxon>
        <taxon>Bondarzewiaceae</taxon>
        <taxon>Heterobasidion</taxon>
        <taxon>Heterobasidion annosum species complex</taxon>
    </lineage>
</organism>
<sequence>MSRGNRVVSSGNMSTSMRDNYNQHGVGEYYRKVGVTYRNPHYPGVRRCLFAWFTSWWQQEHANIDARGPTIFDMACGVHSSKVIIALQEWWLSGLSTNNQPTPTEITQMSIPLPRSKSHILLPPLDSHTPRPLVMAADPYTSEAFKARTSLPCAALSFSDIAQGIMPASTSRLPLSAPAQAATAKSKDAVSPREIIPNLVEMVICSFALHLIETPSELFALLWELSTKCRWLVILAPHKKPQIKDGWGWSKWDTEKWSNCSMAEVQGEFLFDRVHCRVYRSLNVR</sequence>
<keyword evidence="2" id="KW-1185">Reference proteome</keyword>
<accession>W4K7S5</accession>
<dbReference type="Proteomes" id="UP000030671">
    <property type="component" value="Unassembled WGS sequence"/>
</dbReference>
<proteinExistence type="predicted"/>
<gene>
    <name evidence="1" type="ORF">HETIRDRAFT_317175</name>
</gene>
<protein>
    <submittedName>
        <fullName evidence="1">Uncharacterized protein</fullName>
    </submittedName>
</protein>
<dbReference type="OrthoDB" id="66144at2759"/>
<evidence type="ECO:0000313" key="1">
    <source>
        <dbReference type="EMBL" id="ETW81838.1"/>
    </source>
</evidence>
<name>W4K7S5_HETIT</name>
<evidence type="ECO:0000313" key="2">
    <source>
        <dbReference type="Proteomes" id="UP000030671"/>
    </source>
</evidence>
<dbReference type="eggNOG" id="ENOG502S1UM">
    <property type="taxonomic scope" value="Eukaryota"/>
</dbReference>
<dbReference type="InParanoid" id="W4K7S5"/>
<dbReference type="EMBL" id="KI925458">
    <property type="protein sequence ID" value="ETW81838.1"/>
    <property type="molecule type" value="Genomic_DNA"/>
</dbReference>
<dbReference type="RefSeq" id="XP_009546436.1">
    <property type="nucleotide sequence ID" value="XM_009548141.1"/>
</dbReference>
<dbReference type="HOGENOM" id="CLU_067896_0_0_1"/>
<dbReference type="AlphaFoldDB" id="W4K7S5"/>